<dbReference type="RefSeq" id="WP_119341154.1">
    <property type="nucleotide sequence ID" value="NZ_BJXL01000002.1"/>
</dbReference>
<organism evidence="3 4">
    <name type="scientific">Meiothermus hypogaeus NBRC 106114</name>
    <dbReference type="NCBI Taxonomy" id="1227553"/>
    <lineage>
        <taxon>Bacteria</taxon>
        <taxon>Thermotogati</taxon>
        <taxon>Deinococcota</taxon>
        <taxon>Deinococci</taxon>
        <taxon>Thermales</taxon>
        <taxon>Thermaceae</taxon>
        <taxon>Meiothermus</taxon>
    </lineage>
</organism>
<dbReference type="OrthoDB" id="9777884at2"/>
<dbReference type="Proteomes" id="UP000321197">
    <property type="component" value="Unassembled WGS sequence"/>
</dbReference>
<dbReference type="PANTHER" id="PTHR46268:SF6">
    <property type="entry name" value="UNIVERSAL STRESS PROTEIN UP12"/>
    <property type="match status" value="1"/>
</dbReference>
<dbReference type="Pfam" id="PF00582">
    <property type="entry name" value="Usp"/>
    <property type="match status" value="1"/>
</dbReference>
<comment type="caution">
    <text evidence="3">The sequence shown here is derived from an EMBL/GenBank/DDBJ whole genome shotgun (WGS) entry which is preliminary data.</text>
</comment>
<evidence type="ECO:0000256" key="1">
    <source>
        <dbReference type="ARBA" id="ARBA00008791"/>
    </source>
</evidence>
<sequence>MYNRILIPTDGSAPSEAAVKAGLELAKSLGAEATLLYVVEPVVARMLIGPETIPYYPELSRDLEVAGKQALERAEGFAQYLGVPVRTELKQGNAAQVIVEEAALHDLVVMGTHGRSGLDRLLLGSVTQKVLQRCPRPVLVVRLSEPHHP</sequence>
<dbReference type="PANTHER" id="PTHR46268">
    <property type="entry name" value="STRESS RESPONSE PROTEIN NHAX"/>
    <property type="match status" value="1"/>
</dbReference>
<dbReference type="Gene3D" id="3.40.50.620">
    <property type="entry name" value="HUPs"/>
    <property type="match status" value="1"/>
</dbReference>
<feature type="domain" description="UspA" evidence="2">
    <location>
        <begin position="1"/>
        <end position="142"/>
    </location>
</feature>
<dbReference type="SUPFAM" id="SSF52402">
    <property type="entry name" value="Adenine nucleotide alpha hydrolases-like"/>
    <property type="match status" value="1"/>
</dbReference>
<dbReference type="CDD" id="cd00293">
    <property type="entry name" value="USP-like"/>
    <property type="match status" value="1"/>
</dbReference>
<evidence type="ECO:0000313" key="3">
    <source>
        <dbReference type="EMBL" id="GEM82037.1"/>
    </source>
</evidence>
<protein>
    <submittedName>
        <fullName evidence="3">Universal stress protein</fullName>
    </submittedName>
</protein>
<name>A0A511QYG6_9DEIN</name>
<dbReference type="InterPro" id="IPR006016">
    <property type="entry name" value="UspA"/>
</dbReference>
<accession>A0A511QYG6</accession>
<gene>
    <name evidence="3" type="ORF">MHY01S_02030</name>
</gene>
<dbReference type="AlphaFoldDB" id="A0A511QYG6"/>
<evidence type="ECO:0000259" key="2">
    <source>
        <dbReference type="Pfam" id="PF00582"/>
    </source>
</evidence>
<evidence type="ECO:0000313" key="4">
    <source>
        <dbReference type="Proteomes" id="UP000321197"/>
    </source>
</evidence>
<dbReference type="InterPro" id="IPR014729">
    <property type="entry name" value="Rossmann-like_a/b/a_fold"/>
</dbReference>
<reference evidence="3 4" key="1">
    <citation type="submission" date="2019-07" db="EMBL/GenBank/DDBJ databases">
        <title>Whole genome shotgun sequence of Meiothermus hypogaeus NBRC 106114.</title>
        <authorList>
            <person name="Hosoyama A."/>
            <person name="Uohara A."/>
            <person name="Ohji S."/>
            <person name="Ichikawa N."/>
        </authorList>
    </citation>
    <scope>NUCLEOTIDE SEQUENCE [LARGE SCALE GENOMIC DNA]</scope>
    <source>
        <strain evidence="3 4">NBRC 106114</strain>
    </source>
</reference>
<comment type="similarity">
    <text evidence="1">Belongs to the universal stress protein A family.</text>
</comment>
<dbReference type="EMBL" id="BJXL01000002">
    <property type="protein sequence ID" value="GEM82037.1"/>
    <property type="molecule type" value="Genomic_DNA"/>
</dbReference>
<dbReference type="InterPro" id="IPR006015">
    <property type="entry name" value="Universal_stress_UspA"/>
</dbReference>
<proteinExistence type="inferred from homology"/>
<dbReference type="PRINTS" id="PR01438">
    <property type="entry name" value="UNVRSLSTRESS"/>
</dbReference>